<name>A0A183DU55_9BILA</name>
<dbReference type="OrthoDB" id="5845933at2759"/>
<dbReference type="PANTHER" id="PTHR47027:SF20">
    <property type="entry name" value="REVERSE TRANSCRIPTASE-LIKE PROTEIN WITH RNA-DIRECTED DNA POLYMERASE DOMAIN"/>
    <property type="match status" value="1"/>
</dbReference>
<keyword evidence="2" id="KW-1185">Reference proteome</keyword>
<gene>
    <name evidence="1" type="ORF">GPUH_LOCUS12246</name>
</gene>
<evidence type="ECO:0000313" key="2">
    <source>
        <dbReference type="Proteomes" id="UP000271098"/>
    </source>
</evidence>
<dbReference type="EMBL" id="UYRT01079163">
    <property type="protein sequence ID" value="VDN20119.1"/>
    <property type="molecule type" value="Genomic_DNA"/>
</dbReference>
<evidence type="ECO:0000313" key="1">
    <source>
        <dbReference type="EMBL" id="VDN20119.1"/>
    </source>
</evidence>
<proteinExistence type="predicted"/>
<accession>A0A183DU55</accession>
<dbReference type="AlphaFoldDB" id="A0A183DU55"/>
<protein>
    <submittedName>
        <fullName evidence="3">Reverse transcriptase domain-containing protein</fullName>
    </submittedName>
</protein>
<dbReference type="WBParaSite" id="GPUH_0001226001-mRNA-1">
    <property type="protein sequence ID" value="GPUH_0001226001-mRNA-1"/>
    <property type="gene ID" value="GPUH_0001226001"/>
</dbReference>
<evidence type="ECO:0000313" key="3">
    <source>
        <dbReference type="WBParaSite" id="GPUH_0001226001-mRNA-1"/>
    </source>
</evidence>
<reference evidence="1 2" key="2">
    <citation type="submission" date="2018-11" db="EMBL/GenBank/DDBJ databases">
        <authorList>
            <consortium name="Pathogen Informatics"/>
        </authorList>
    </citation>
    <scope>NUCLEOTIDE SEQUENCE [LARGE SCALE GENOMIC DNA]</scope>
</reference>
<sequence>MKKRPGEALLYDPIMAALRDRSGCRVTNRTDMEDAHLEIVFRKLDWKDGLKISDEQLNHLRVTNGTVLVANNPHEIDEMLQELNTRSKEVGLKINALKTKVVQSLYMLVARLQIDDVNVEEIDIYACLGLELNMSRNIKQEIVNRRPAAIRLFDKRATRRISLRPGDKVKSDGQDMLPVLSTSDGQCTLVNGAHGKIIYHSRCLQRAGTQA</sequence>
<dbReference type="Proteomes" id="UP000271098">
    <property type="component" value="Unassembled WGS sequence"/>
</dbReference>
<dbReference type="PANTHER" id="PTHR47027">
    <property type="entry name" value="REVERSE TRANSCRIPTASE DOMAIN-CONTAINING PROTEIN"/>
    <property type="match status" value="1"/>
</dbReference>
<reference evidence="3" key="1">
    <citation type="submission" date="2016-06" db="UniProtKB">
        <authorList>
            <consortium name="WormBaseParasite"/>
        </authorList>
    </citation>
    <scope>IDENTIFICATION</scope>
</reference>
<organism evidence="3">
    <name type="scientific">Gongylonema pulchrum</name>
    <dbReference type="NCBI Taxonomy" id="637853"/>
    <lineage>
        <taxon>Eukaryota</taxon>
        <taxon>Metazoa</taxon>
        <taxon>Ecdysozoa</taxon>
        <taxon>Nematoda</taxon>
        <taxon>Chromadorea</taxon>
        <taxon>Rhabditida</taxon>
        <taxon>Spirurina</taxon>
        <taxon>Spiruromorpha</taxon>
        <taxon>Spiruroidea</taxon>
        <taxon>Gongylonematidae</taxon>
        <taxon>Gongylonema</taxon>
    </lineage>
</organism>